<dbReference type="RefSeq" id="WP_085020614.1">
    <property type="nucleotide sequence ID" value="NZ_BMHD01000001.1"/>
</dbReference>
<reference evidence="2 3" key="1">
    <citation type="submission" date="2017-04" db="EMBL/GenBank/DDBJ databases">
        <authorList>
            <person name="Afonso C.L."/>
            <person name="Miller P.J."/>
            <person name="Scott M.A."/>
            <person name="Spackman E."/>
            <person name="Goraichik I."/>
            <person name="Dimitrov K.M."/>
            <person name="Suarez D.L."/>
            <person name="Swayne D.E."/>
        </authorList>
    </citation>
    <scope>NUCLEOTIDE SEQUENCE [LARGE SCALE GENOMIC DNA]</scope>
    <source>
        <strain evidence="3">XA(T)</strain>
    </source>
</reference>
<dbReference type="PROSITE" id="PS51746">
    <property type="entry name" value="PPM_2"/>
    <property type="match status" value="1"/>
</dbReference>
<dbReference type="InterPro" id="IPR036457">
    <property type="entry name" value="PPM-type-like_dom_sf"/>
</dbReference>
<dbReference type="Gene3D" id="3.60.40.10">
    <property type="entry name" value="PPM-type phosphatase domain"/>
    <property type="match status" value="1"/>
</dbReference>
<dbReference type="Proteomes" id="UP000192775">
    <property type="component" value="Chromosome"/>
</dbReference>
<gene>
    <name evidence="2" type="ORF">B5808_15575</name>
</gene>
<accession>A0A1X9LMP1</accession>
<dbReference type="STRING" id="1619308.B5808_15575"/>
<dbReference type="SMART" id="SM00331">
    <property type="entry name" value="PP2C_SIG"/>
    <property type="match status" value="1"/>
</dbReference>
<name>A0A1X9LMP1_9MICO</name>
<dbReference type="InterPro" id="IPR001932">
    <property type="entry name" value="PPM-type_phosphatase-like_dom"/>
</dbReference>
<evidence type="ECO:0000313" key="2">
    <source>
        <dbReference type="EMBL" id="ARJ06476.1"/>
    </source>
</evidence>
<dbReference type="EMBL" id="CP020715">
    <property type="protein sequence ID" value="ARJ06476.1"/>
    <property type="molecule type" value="Genomic_DNA"/>
</dbReference>
<dbReference type="AlphaFoldDB" id="A0A1X9LMP1"/>
<evidence type="ECO:0000313" key="3">
    <source>
        <dbReference type="Proteomes" id="UP000192775"/>
    </source>
</evidence>
<protein>
    <recommendedName>
        <fullName evidence="1">PPM-type phosphatase domain-containing protein</fullName>
    </recommendedName>
</protein>
<dbReference type="GO" id="GO:0004722">
    <property type="term" value="F:protein serine/threonine phosphatase activity"/>
    <property type="evidence" value="ECO:0007669"/>
    <property type="project" value="InterPro"/>
</dbReference>
<evidence type="ECO:0000259" key="1">
    <source>
        <dbReference type="PROSITE" id="PS51746"/>
    </source>
</evidence>
<keyword evidence="3" id="KW-1185">Reference proteome</keyword>
<dbReference type="SMART" id="SM00332">
    <property type="entry name" value="PP2Cc"/>
    <property type="match status" value="1"/>
</dbReference>
<dbReference type="KEGG" id="cphy:B5808_15575"/>
<dbReference type="InterPro" id="IPR015655">
    <property type="entry name" value="PP2C"/>
</dbReference>
<dbReference type="PANTHER" id="PTHR47992">
    <property type="entry name" value="PROTEIN PHOSPHATASE"/>
    <property type="match status" value="1"/>
</dbReference>
<dbReference type="SUPFAM" id="SSF81606">
    <property type="entry name" value="PP2C-like"/>
    <property type="match status" value="1"/>
</dbReference>
<proteinExistence type="predicted"/>
<feature type="domain" description="PPM-type phosphatase" evidence="1">
    <location>
        <begin position="7"/>
        <end position="224"/>
    </location>
</feature>
<organism evidence="2 3">
    <name type="scientific">Cnuibacter physcomitrellae</name>
    <dbReference type="NCBI Taxonomy" id="1619308"/>
    <lineage>
        <taxon>Bacteria</taxon>
        <taxon>Bacillati</taxon>
        <taxon>Actinomycetota</taxon>
        <taxon>Actinomycetes</taxon>
        <taxon>Micrococcales</taxon>
        <taxon>Microbacteriaceae</taxon>
        <taxon>Cnuibacter</taxon>
    </lineage>
</organism>
<sequence length="233" mass="24226">MSAFEFVASAATLLGPRAQQSDATWVSHSVLVLADGAGTGWGARRAADLVVEHYAESNWSAPVEVLLDGPRALARRLDAGDVADGATASVAALDGDGRLWLSAVGDSRILMLRRGSVVHLSRLHERSAVLADLEPSSPSSSRTSGGLTRMIARDRDDVPDVSVLAAQEGDVVVLISDGVGSRLSPMTIARIVHEDTRGRASRNLVDAAAERGLSDNATALVGVLRASAEQGGT</sequence>